<dbReference type="EMBL" id="JANARS010000005">
    <property type="protein sequence ID" value="MCP3422633.1"/>
    <property type="molecule type" value="Genomic_DNA"/>
</dbReference>
<organism evidence="19 20">
    <name type="scientific">Nocardioides pinisoli</name>
    <dbReference type="NCBI Taxonomy" id="2950279"/>
    <lineage>
        <taxon>Bacteria</taxon>
        <taxon>Bacillati</taxon>
        <taxon>Actinomycetota</taxon>
        <taxon>Actinomycetes</taxon>
        <taxon>Propionibacteriales</taxon>
        <taxon>Nocardioidaceae</taxon>
        <taxon>Nocardioides</taxon>
    </lineage>
</organism>
<evidence type="ECO:0000256" key="2">
    <source>
        <dbReference type="ARBA" id="ARBA00002434"/>
    </source>
</evidence>
<feature type="transmembrane region" description="Helical" evidence="16">
    <location>
        <begin position="326"/>
        <end position="347"/>
    </location>
</feature>
<keyword evidence="9" id="KW-0762">Sugar transport</keyword>
<evidence type="ECO:0000256" key="14">
    <source>
        <dbReference type="ARBA" id="ARBA00023136"/>
    </source>
</evidence>
<dbReference type="InterPro" id="IPR013011">
    <property type="entry name" value="PTS_EIIB_2"/>
</dbReference>
<evidence type="ECO:0000256" key="1">
    <source>
        <dbReference type="ARBA" id="ARBA00001655"/>
    </source>
</evidence>
<keyword evidence="20" id="KW-1185">Reference proteome</keyword>
<feature type="transmembrane region" description="Helical" evidence="16">
    <location>
        <begin position="27"/>
        <end position="54"/>
    </location>
</feature>
<evidence type="ECO:0000256" key="9">
    <source>
        <dbReference type="ARBA" id="ARBA00022597"/>
    </source>
</evidence>
<comment type="subcellular location">
    <subcellularLocation>
        <location evidence="3">Cell membrane</location>
        <topology evidence="3">Multi-pass membrane protein</topology>
    </subcellularLocation>
</comment>
<keyword evidence="10" id="KW-0808">Transferase</keyword>
<dbReference type="SUPFAM" id="SSF52794">
    <property type="entry name" value="PTS system IIB component-like"/>
    <property type="match status" value="1"/>
</dbReference>
<accession>A0ABT1L063</accession>
<feature type="transmembrane region" description="Helical" evidence="16">
    <location>
        <begin position="60"/>
        <end position="79"/>
    </location>
</feature>
<evidence type="ECO:0000256" key="8">
    <source>
        <dbReference type="ARBA" id="ARBA00022553"/>
    </source>
</evidence>
<gene>
    <name evidence="19" type="ORF">NCI01_12585</name>
</gene>
<dbReference type="InterPro" id="IPR013014">
    <property type="entry name" value="PTS_EIIC_2"/>
</dbReference>
<sequence length="493" mass="51446">MSQPIEGALPAETGTSLRARIQAFGGFLTAMVIPNVGAFIAWGLLTALFIPTGWLPNEDLAAPVTPMITYVLPLLLAFTGGKLVHGHRGGVAGAVGTIGLIVGADIPMFLGAMIMGPLSAWLIKQVDRVLEPKIRSGFEMVVNNFTLGFLGLGLIVASYRVIGPVISALNDQLLRAINALVETGALPLLSILNEPAKVLFLNNVIDQGIYYPLGLQVAAEEGKSIFFMVASNPGPGLGLLLAFWLFGHNRVVRDSAPGAVIIHFLGGIHEIYFPYVLMKPVTILAMIAGGASGIATFMLFDVGLTAGPSPGSIFAYLALTPPGDHVGVIAGVLVAAAVSFVITAALLKFGRGADEDESDLAEHAARSRAMKAEGSAVLTGVMGGVDGAGRTGADVRRIVFACDAGMGSSAMGASAFGKRLRSAGRDDVRVTHAAIESVPVDADLVVVHQDLAHRARAARPDVEIVTIQSYLGDPALDTLSERLTERTTTDAEQ</sequence>
<dbReference type="CDD" id="cd05567">
    <property type="entry name" value="PTS_IIB_mannitol"/>
    <property type="match status" value="1"/>
</dbReference>
<dbReference type="InterPro" id="IPR003352">
    <property type="entry name" value="PTS_EIIC"/>
</dbReference>
<feature type="transmembrane region" description="Helical" evidence="16">
    <location>
        <begin position="284"/>
        <end position="306"/>
    </location>
</feature>
<dbReference type="Proteomes" id="UP001204524">
    <property type="component" value="Unassembled WGS sequence"/>
</dbReference>
<reference evidence="19 20" key="1">
    <citation type="submission" date="2022-06" db="EMBL/GenBank/DDBJ databases">
        <authorList>
            <person name="So Y."/>
        </authorList>
    </citation>
    <scope>NUCLEOTIDE SEQUENCE [LARGE SCALE GENOMIC DNA]</scope>
    <source>
        <strain evidence="19 20">STR3</strain>
    </source>
</reference>
<evidence type="ECO:0000259" key="17">
    <source>
        <dbReference type="PROSITE" id="PS51099"/>
    </source>
</evidence>
<feature type="transmembrane region" description="Helical" evidence="16">
    <location>
        <begin position="225"/>
        <end position="246"/>
    </location>
</feature>
<name>A0ABT1L063_9ACTN</name>
<evidence type="ECO:0000256" key="4">
    <source>
        <dbReference type="ARBA" id="ARBA00011909"/>
    </source>
</evidence>
<keyword evidence="11" id="KW-0598">Phosphotransferase system</keyword>
<dbReference type="InterPro" id="IPR003501">
    <property type="entry name" value="PTS_EIIB_2/3"/>
</dbReference>
<evidence type="ECO:0000256" key="16">
    <source>
        <dbReference type="SAM" id="Phobius"/>
    </source>
</evidence>
<keyword evidence="8" id="KW-0597">Phosphoprotein</keyword>
<proteinExistence type="predicted"/>
<dbReference type="InterPro" id="IPR004718">
    <property type="entry name" value="PTS_IIC_mtl"/>
</dbReference>
<dbReference type="NCBIfam" id="TIGR00851">
    <property type="entry name" value="mtlA"/>
    <property type="match status" value="1"/>
</dbReference>
<comment type="function">
    <text evidence="2">The phosphoenolpyruvate-dependent sugar phosphotransferase system (sugar PTS), a major carbohydrate active transport system, catalyzes the phosphorylation of incoming sugar substrates concomitantly with their translocation across the cell membrane. The enzyme II CmtAB PTS system is involved in D-mannitol transport.</text>
</comment>
<evidence type="ECO:0000256" key="15">
    <source>
        <dbReference type="ARBA" id="ARBA00033349"/>
    </source>
</evidence>
<comment type="catalytic activity">
    <reaction evidence="1">
        <text>D-mannitol(out) + N(pros)-phospho-L-histidyl-[protein] = D-mannitol 1-phosphate(in) + L-histidyl-[protein]</text>
        <dbReference type="Rhea" id="RHEA:33363"/>
        <dbReference type="Rhea" id="RHEA-COMP:9745"/>
        <dbReference type="Rhea" id="RHEA-COMP:9746"/>
        <dbReference type="ChEBI" id="CHEBI:16899"/>
        <dbReference type="ChEBI" id="CHEBI:29979"/>
        <dbReference type="ChEBI" id="CHEBI:61381"/>
        <dbReference type="ChEBI" id="CHEBI:64837"/>
        <dbReference type="EC" id="2.7.1.197"/>
    </reaction>
</comment>
<dbReference type="PROSITE" id="PS51104">
    <property type="entry name" value="PTS_EIIC_TYPE_2"/>
    <property type="match status" value="1"/>
</dbReference>
<keyword evidence="6" id="KW-0813">Transport</keyword>
<evidence type="ECO:0000256" key="5">
    <source>
        <dbReference type="ARBA" id="ARBA00021825"/>
    </source>
</evidence>
<evidence type="ECO:0000313" key="20">
    <source>
        <dbReference type="Proteomes" id="UP001204524"/>
    </source>
</evidence>
<dbReference type="RefSeq" id="WP_254181832.1">
    <property type="nucleotide sequence ID" value="NZ_JANARS010000005.1"/>
</dbReference>
<evidence type="ECO:0000256" key="11">
    <source>
        <dbReference type="ARBA" id="ARBA00022683"/>
    </source>
</evidence>
<evidence type="ECO:0000256" key="12">
    <source>
        <dbReference type="ARBA" id="ARBA00022692"/>
    </source>
</evidence>
<feature type="domain" description="PTS EIIC type-2" evidence="18">
    <location>
        <begin position="24"/>
        <end position="355"/>
    </location>
</feature>
<evidence type="ECO:0000256" key="3">
    <source>
        <dbReference type="ARBA" id="ARBA00004651"/>
    </source>
</evidence>
<evidence type="ECO:0000256" key="10">
    <source>
        <dbReference type="ARBA" id="ARBA00022679"/>
    </source>
</evidence>
<evidence type="ECO:0000313" key="19">
    <source>
        <dbReference type="EMBL" id="MCP3422633.1"/>
    </source>
</evidence>
<dbReference type="InterPro" id="IPR050893">
    <property type="entry name" value="Sugar_PTS"/>
</dbReference>
<dbReference type="PANTHER" id="PTHR30181:SF2">
    <property type="entry name" value="PTS SYSTEM MANNITOL-SPECIFIC EIICBA COMPONENT"/>
    <property type="match status" value="1"/>
</dbReference>
<dbReference type="Gene3D" id="3.40.50.2300">
    <property type="match status" value="1"/>
</dbReference>
<dbReference type="InterPro" id="IPR036095">
    <property type="entry name" value="PTS_EIIB-like_sf"/>
</dbReference>
<keyword evidence="14 16" id="KW-0472">Membrane</keyword>
<protein>
    <recommendedName>
        <fullName evidence="5">PTS system mannitol-specific EIICB component</fullName>
        <ecNumber evidence="4">2.7.1.197</ecNumber>
    </recommendedName>
    <alternativeName>
        <fullName evidence="15">EIICB-Mtl</fullName>
    </alternativeName>
</protein>
<feature type="transmembrane region" description="Helical" evidence="16">
    <location>
        <begin position="141"/>
        <end position="162"/>
    </location>
</feature>
<dbReference type="EC" id="2.7.1.197" evidence="4"/>
<evidence type="ECO:0000256" key="7">
    <source>
        <dbReference type="ARBA" id="ARBA00022475"/>
    </source>
</evidence>
<evidence type="ECO:0000256" key="6">
    <source>
        <dbReference type="ARBA" id="ARBA00022448"/>
    </source>
</evidence>
<keyword evidence="13 16" id="KW-1133">Transmembrane helix</keyword>
<dbReference type="InterPro" id="IPR029503">
    <property type="entry name" value="PTS_EIIB_mannitol"/>
</dbReference>
<keyword evidence="12 16" id="KW-0812">Transmembrane</keyword>
<dbReference type="Pfam" id="PF02302">
    <property type="entry name" value="PTS_IIB"/>
    <property type="match status" value="1"/>
</dbReference>
<dbReference type="PANTHER" id="PTHR30181">
    <property type="entry name" value="MANNITOL PERMEASE IIC COMPONENT"/>
    <property type="match status" value="1"/>
</dbReference>
<evidence type="ECO:0000259" key="18">
    <source>
        <dbReference type="PROSITE" id="PS51104"/>
    </source>
</evidence>
<keyword evidence="7" id="KW-1003">Cell membrane</keyword>
<feature type="transmembrane region" description="Helical" evidence="16">
    <location>
        <begin position="91"/>
        <end position="121"/>
    </location>
</feature>
<dbReference type="PROSITE" id="PS51099">
    <property type="entry name" value="PTS_EIIB_TYPE_2"/>
    <property type="match status" value="1"/>
</dbReference>
<feature type="transmembrane region" description="Helical" evidence="16">
    <location>
        <begin position="258"/>
        <end position="277"/>
    </location>
</feature>
<dbReference type="Pfam" id="PF02378">
    <property type="entry name" value="PTS_EIIC"/>
    <property type="match status" value="1"/>
</dbReference>
<comment type="caution">
    <text evidence="19">The sequence shown here is derived from an EMBL/GenBank/DDBJ whole genome shotgun (WGS) entry which is preliminary data.</text>
</comment>
<feature type="domain" description="PTS EIIB type-2" evidence="17">
    <location>
        <begin position="396"/>
        <end position="488"/>
    </location>
</feature>
<evidence type="ECO:0000256" key="13">
    <source>
        <dbReference type="ARBA" id="ARBA00022989"/>
    </source>
</evidence>